<evidence type="ECO:0000313" key="2">
    <source>
        <dbReference type="EMBL" id="MBE8722754.1"/>
    </source>
</evidence>
<feature type="signal peptide" evidence="1">
    <location>
        <begin position="1"/>
        <end position="22"/>
    </location>
</feature>
<dbReference type="EMBL" id="PSKQ01000025">
    <property type="protein sequence ID" value="MBE8722754.1"/>
    <property type="molecule type" value="Genomic_DNA"/>
</dbReference>
<proteinExistence type="predicted"/>
<evidence type="ECO:0000256" key="1">
    <source>
        <dbReference type="SAM" id="SignalP"/>
    </source>
</evidence>
<protein>
    <submittedName>
        <fullName evidence="2">Uncharacterized protein</fullName>
    </submittedName>
</protein>
<keyword evidence="3" id="KW-1185">Reference proteome</keyword>
<dbReference type="RefSeq" id="WP_196940913.1">
    <property type="nucleotide sequence ID" value="NZ_MU158692.1"/>
</dbReference>
<evidence type="ECO:0000313" key="3">
    <source>
        <dbReference type="Proteomes" id="UP000618319"/>
    </source>
</evidence>
<dbReference type="Proteomes" id="UP000618319">
    <property type="component" value="Unassembled WGS sequence"/>
</dbReference>
<feature type="chain" id="PRO_5046462792" evidence="1">
    <location>
        <begin position="23"/>
        <end position="148"/>
    </location>
</feature>
<comment type="caution">
    <text evidence="2">The sequence shown here is derived from an EMBL/GenBank/DDBJ whole genome shotgun (WGS) entry which is preliminary data.</text>
</comment>
<keyword evidence="1" id="KW-0732">Signal</keyword>
<gene>
    <name evidence="2" type="ORF">C4F40_18705</name>
</gene>
<name>A0ABR9TD23_9SPHI</name>
<organism evidence="2 3">
    <name type="scientific">Sphingobacterium pedocola</name>
    <dbReference type="NCBI Taxonomy" id="2082722"/>
    <lineage>
        <taxon>Bacteria</taxon>
        <taxon>Pseudomonadati</taxon>
        <taxon>Bacteroidota</taxon>
        <taxon>Sphingobacteriia</taxon>
        <taxon>Sphingobacteriales</taxon>
        <taxon>Sphingobacteriaceae</taxon>
        <taxon>Sphingobacterium</taxon>
    </lineage>
</organism>
<accession>A0ABR9TD23</accession>
<reference evidence="2 3" key="1">
    <citation type="submission" date="2018-02" db="EMBL/GenBank/DDBJ databases">
        <title>Sphingobacterium KA21.</title>
        <authorList>
            <person name="Vasarhelyi B.M."/>
            <person name="Deshmukh S."/>
            <person name="Balint B."/>
            <person name="Kukolya J."/>
        </authorList>
    </citation>
    <scope>NUCLEOTIDE SEQUENCE [LARGE SCALE GENOMIC DNA]</scope>
    <source>
        <strain evidence="2 3">Ka21</strain>
    </source>
</reference>
<sequence>MKNLIRILVFAIVASGASSLFARDTHLKENDLNQPSISSYKVRVVVNKEPDPSPMLNRYRIVSYVYADNDTTINVPIPSPITVTGRITWNGGISYHPISLTISQSGISTQNYEFNKPDELTADNLEYVSLSTYNLGGIPVSFDGLLFW</sequence>